<feature type="domain" description="Exonuclease" evidence="8">
    <location>
        <begin position="48"/>
        <end position="210"/>
    </location>
</feature>
<evidence type="ECO:0000313" key="9">
    <source>
        <dbReference type="EnsemblMetazoa" id="ACHR005285-PA"/>
    </source>
</evidence>
<evidence type="ECO:0000256" key="6">
    <source>
        <dbReference type="ARBA" id="ARBA00022839"/>
    </source>
</evidence>
<accession>A0A182K3F0</accession>
<dbReference type="Pfam" id="PF00929">
    <property type="entry name" value="RNase_T"/>
    <property type="match status" value="1"/>
</dbReference>
<protein>
    <recommendedName>
        <fullName evidence="3">RNA exonuclease 4</fullName>
    </recommendedName>
</protein>
<keyword evidence="10" id="KW-1185">Reference proteome</keyword>
<comment type="similarity">
    <text evidence="2">Belongs to the REXO4 family.</text>
</comment>
<dbReference type="PANTHER" id="PTHR12801:SF158">
    <property type="entry name" value="RNA EXONUCLEASE 4"/>
    <property type="match status" value="1"/>
</dbReference>
<dbReference type="Proteomes" id="UP000075881">
    <property type="component" value="Unassembled WGS sequence"/>
</dbReference>
<keyword evidence="6" id="KW-0269">Exonuclease</keyword>
<dbReference type="GO" id="GO:0003676">
    <property type="term" value="F:nucleic acid binding"/>
    <property type="evidence" value="ECO:0007669"/>
    <property type="project" value="InterPro"/>
</dbReference>
<dbReference type="GO" id="GO:0005634">
    <property type="term" value="C:nucleus"/>
    <property type="evidence" value="ECO:0007669"/>
    <property type="project" value="UniProtKB-SubCell"/>
</dbReference>
<dbReference type="Gene3D" id="3.30.420.10">
    <property type="entry name" value="Ribonuclease H-like superfamily/Ribonuclease H"/>
    <property type="match status" value="1"/>
</dbReference>
<reference evidence="10" key="1">
    <citation type="submission" date="2013-03" db="EMBL/GenBank/DDBJ databases">
        <title>The Genome Sequence of Anopheles christyi ACHKN1017.</title>
        <authorList>
            <consortium name="The Broad Institute Genomics Platform"/>
            <person name="Neafsey D.E."/>
            <person name="Besansky N."/>
            <person name="Walker B."/>
            <person name="Young S.K."/>
            <person name="Zeng Q."/>
            <person name="Gargeya S."/>
            <person name="Fitzgerald M."/>
            <person name="Haas B."/>
            <person name="Abouelleil A."/>
            <person name="Allen A.W."/>
            <person name="Alvarado L."/>
            <person name="Arachchi H.M."/>
            <person name="Berlin A.M."/>
            <person name="Chapman S.B."/>
            <person name="Gainer-Dewar J."/>
            <person name="Goldberg J."/>
            <person name="Griggs A."/>
            <person name="Gujja S."/>
            <person name="Hansen M."/>
            <person name="Howarth C."/>
            <person name="Imamovic A."/>
            <person name="Ireland A."/>
            <person name="Larimer J."/>
            <person name="McCowan C."/>
            <person name="Murphy C."/>
            <person name="Pearson M."/>
            <person name="Poon T.W."/>
            <person name="Priest M."/>
            <person name="Roberts A."/>
            <person name="Saif S."/>
            <person name="Shea T."/>
            <person name="Sisk P."/>
            <person name="Sykes S."/>
            <person name="Wortman J."/>
            <person name="Nusbaum C."/>
            <person name="Birren B."/>
        </authorList>
    </citation>
    <scope>NUCLEOTIDE SEQUENCE [LARGE SCALE GENOMIC DNA]</scope>
    <source>
        <strain evidence="10">ACHKN1017</strain>
    </source>
</reference>
<sequence>MSQAEEKEISLEEQLSKLSLKDLKAQVTRNGHKSNRTSPLVLPVEVTNRIALDCEMVGIGPDGKDHMLARVSIVNEHGEVLVDCYVKPQEAVIDYRTEISGIRPEHVKQGAEFKTIRELVRQIIHGKILVGHALKNDLLVLNLRHPKYNIRDTSRFRPIAKKAGSFGTPSLKSIAYALLGEDIQDGSHDSVEDARAAMKIYRLFEKEWEKSAIPAWIGAMGSD</sequence>
<keyword evidence="4" id="KW-0540">Nuclease</keyword>
<dbReference type="InterPro" id="IPR037431">
    <property type="entry name" value="REX4_DEDDh_dom"/>
</dbReference>
<evidence type="ECO:0000259" key="8">
    <source>
        <dbReference type="SMART" id="SM00479"/>
    </source>
</evidence>
<evidence type="ECO:0000256" key="5">
    <source>
        <dbReference type="ARBA" id="ARBA00022801"/>
    </source>
</evidence>
<keyword evidence="7" id="KW-0539">Nucleus</keyword>
<dbReference type="STRING" id="43041.A0A182K3F0"/>
<dbReference type="InterPro" id="IPR047021">
    <property type="entry name" value="REXO1/3/4-like"/>
</dbReference>
<evidence type="ECO:0000313" key="10">
    <source>
        <dbReference type="Proteomes" id="UP000075881"/>
    </source>
</evidence>
<dbReference type="CDD" id="cd06144">
    <property type="entry name" value="REX4_like"/>
    <property type="match status" value="1"/>
</dbReference>
<dbReference type="SUPFAM" id="SSF53098">
    <property type="entry name" value="Ribonuclease H-like"/>
    <property type="match status" value="1"/>
</dbReference>
<dbReference type="InterPro" id="IPR036397">
    <property type="entry name" value="RNaseH_sf"/>
</dbReference>
<evidence type="ECO:0000256" key="7">
    <source>
        <dbReference type="ARBA" id="ARBA00023242"/>
    </source>
</evidence>
<dbReference type="GO" id="GO:0008408">
    <property type="term" value="F:3'-5' exonuclease activity"/>
    <property type="evidence" value="ECO:0007669"/>
    <property type="project" value="InterPro"/>
</dbReference>
<dbReference type="VEuPathDB" id="VectorBase:ACHR005285"/>
<dbReference type="FunFam" id="3.30.420.10:FF:000007">
    <property type="entry name" value="Interferon-stimulated exonuclease gene 20"/>
    <property type="match status" value="1"/>
</dbReference>
<dbReference type="PANTHER" id="PTHR12801">
    <property type="entry name" value="RNA EXONUCLEASE REXO1 / RECO3 FAMILY MEMBER-RELATED"/>
    <property type="match status" value="1"/>
</dbReference>
<dbReference type="InterPro" id="IPR012337">
    <property type="entry name" value="RNaseH-like_sf"/>
</dbReference>
<evidence type="ECO:0000256" key="4">
    <source>
        <dbReference type="ARBA" id="ARBA00022722"/>
    </source>
</evidence>
<dbReference type="SMART" id="SM00479">
    <property type="entry name" value="EXOIII"/>
    <property type="match status" value="1"/>
</dbReference>
<evidence type="ECO:0000256" key="2">
    <source>
        <dbReference type="ARBA" id="ARBA00010489"/>
    </source>
</evidence>
<evidence type="ECO:0000256" key="3">
    <source>
        <dbReference type="ARBA" id="ARBA00016937"/>
    </source>
</evidence>
<dbReference type="GO" id="GO:0006364">
    <property type="term" value="P:rRNA processing"/>
    <property type="evidence" value="ECO:0007669"/>
    <property type="project" value="InterPro"/>
</dbReference>
<comment type="subcellular location">
    <subcellularLocation>
        <location evidence="1">Nucleus</location>
    </subcellularLocation>
</comment>
<dbReference type="EnsemblMetazoa" id="ACHR005285-RA">
    <property type="protein sequence ID" value="ACHR005285-PA"/>
    <property type="gene ID" value="ACHR005285"/>
</dbReference>
<reference evidence="9" key="2">
    <citation type="submission" date="2020-05" db="UniProtKB">
        <authorList>
            <consortium name="EnsemblMetazoa"/>
        </authorList>
    </citation>
    <scope>IDENTIFICATION</scope>
    <source>
        <strain evidence="9">ACHKN1017</strain>
    </source>
</reference>
<organism evidence="9 10">
    <name type="scientific">Anopheles christyi</name>
    <dbReference type="NCBI Taxonomy" id="43041"/>
    <lineage>
        <taxon>Eukaryota</taxon>
        <taxon>Metazoa</taxon>
        <taxon>Ecdysozoa</taxon>
        <taxon>Arthropoda</taxon>
        <taxon>Hexapoda</taxon>
        <taxon>Insecta</taxon>
        <taxon>Pterygota</taxon>
        <taxon>Neoptera</taxon>
        <taxon>Endopterygota</taxon>
        <taxon>Diptera</taxon>
        <taxon>Nematocera</taxon>
        <taxon>Culicoidea</taxon>
        <taxon>Culicidae</taxon>
        <taxon>Anophelinae</taxon>
        <taxon>Anopheles</taxon>
    </lineage>
</organism>
<dbReference type="InterPro" id="IPR013520">
    <property type="entry name" value="Ribonucl_H"/>
</dbReference>
<proteinExistence type="inferred from homology"/>
<dbReference type="AlphaFoldDB" id="A0A182K3F0"/>
<keyword evidence="5" id="KW-0378">Hydrolase</keyword>
<evidence type="ECO:0000256" key="1">
    <source>
        <dbReference type="ARBA" id="ARBA00004123"/>
    </source>
</evidence>
<name>A0A182K3F0_9DIPT</name>